<keyword evidence="3" id="KW-1185">Reference proteome</keyword>
<evidence type="ECO:0000313" key="2">
    <source>
        <dbReference type="EMBL" id="KAF2230484.1"/>
    </source>
</evidence>
<feature type="region of interest" description="Disordered" evidence="1">
    <location>
        <begin position="100"/>
        <end position="121"/>
    </location>
</feature>
<evidence type="ECO:0000256" key="1">
    <source>
        <dbReference type="SAM" id="MobiDB-lite"/>
    </source>
</evidence>
<dbReference type="Proteomes" id="UP000800092">
    <property type="component" value="Unassembled WGS sequence"/>
</dbReference>
<reference evidence="2" key="1">
    <citation type="journal article" date="2020" name="Stud. Mycol.">
        <title>101 Dothideomycetes genomes: a test case for predicting lifestyles and emergence of pathogens.</title>
        <authorList>
            <person name="Haridas S."/>
            <person name="Albert R."/>
            <person name="Binder M."/>
            <person name="Bloem J."/>
            <person name="Labutti K."/>
            <person name="Salamov A."/>
            <person name="Andreopoulos B."/>
            <person name="Baker S."/>
            <person name="Barry K."/>
            <person name="Bills G."/>
            <person name="Bluhm B."/>
            <person name="Cannon C."/>
            <person name="Castanera R."/>
            <person name="Culley D."/>
            <person name="Daum C."/>
            <person name="Ezra D."/>
            <person name="Gonzalez J."/>
            <person name="Henrissat B."/>
            <person name="Kuo A."/>
            <person name="Liang C."/>
            <person name="Lipzen A."/>
            <person name="Lutzoni F."/>
            <person name="Magnuson J."/>
            <person name="Mondo S."/>
            <person name="Nolan M."/>
            <person name="Ohm R."/>
            <person name="Pangilinan J."/>
            <person name="Park H.-J."/>
            <person name="Ramirez L."/>
            <person name="Alfaro M."/>
            <person name="Sun H."/>
            <person name="Tritt A."/>
            <person name="Yoshinaga Y."/>
            <person name="Zwiers L.-H."/>
            <person name="Turgeon B."/>
            <person name="Goodwin S."/>
            <person name="Spatafora J."/>
            <person name="Crous P."/>
            <person name="Grigoriev I."/>
        </authorList>
    </citation>
    <scope>NUCLEOTIDE SEQUENCE</scope>
    <source>
        <strain evidence="2">Tuck. ex Michener</strain>
    </source>
</reference>
<protein>
    <submittedName>
        <fullName evidence="2">Uncharacterized protein</fullName>
    </submittedName>
</protein>
<dbReference type="EMBL" id="ML991840">
    <property type="protein sequence ID" value="KAF2230484.1"/>
    <property type="molecule type" value="Genomic_DNA"/>
</dbReference>
<evidence type="ECO:0000313" key="3">
    <source>
        <dbReference type="Proteomes" id="UP000800092"/>
    </source>
</evidence>
<dbReference type="AlphaFoldDB" id="A0A6A6GXG0"/>
<organism evidence="2 3">
    <name type="scientific">Viridothelium virens</name>
    <name type="common">Speckled blister lichen</name>
    <name type="synonym">Trypethelium virens</name>
    <dbReference type="NCBI Taxonomy" id="1048519"/>
    <lineage>
        <taxon>Eukaryota</taxon>
        <taxon>Fungi</taxon>
        <taxon>Dikarya</taxon>
        <taxon>Ascomycota</taxon>
        <taxon>Pezizomycotina</taxon>
        <taxon>Dothideomycetes</taxon>
        <taxon>Dothideomycetes incertae sedis</taxon>
        <taxon>Trypetheliales</taxon>
        <taxon>Trypetheliaceae</taxon>
        <taxon>Viridothelium</taxon>
    </lineage>
</organism>
<sequence>MHPKLRWWNQFGVCRTTFPPLIVYLNALVYVREIDLTVTDPAAKANLDAQILQIPEFSFGVDVPIDELDVPIQNVPPKSLIWANCYKLELGADGGIAEVRPNSEETGGGRSTIGGDQYVAT</sequence>
<name>A0A6A6GXG0_VIRVR</name>
<gene>
    <name evidence="2" type="ORF">EV356DRAFT_536305</name>
</gene>
<proteinExistence type="predicted"/>
<accession>A0A6A6GXG0</accession>